<dbReference type="EMBL" id="CP009245">
    <property type="protein sequence ID" value="APT84133.1"/>
    <property type="molecule type" value="Genomic_DNA"/>
</dbReference>
<accession>A0A1L7CED5</accession>
<dbReference type="Gene3D" id="3.40.710.10">
    <property type="entry name" value="DD-peptidase/beta-lactamase superfamily"/>
    <property type="match status" value="1"/>
</dbReference>
<keyword evidence="11" id="KW-1133">Transmembrane helix</keyword>
<evidence type="ECO:0000256" key="1">
    <source>
        <dbReference type="ARBA" id="ARBA00007164"/>
    </source>
</evidence>
<dbReference type="InterPro" id="IPR018044">
    <property type="entry name" value="Peptidase_S11"/>
</dbReference>
<evidence type="ECO:0000256" key="7">
    <source>
        <dbReference type="PIRSR" id="PIRSR618044-1"/>
    </source>
</evidence>
<keyword evidence="5" id="KW-0573">Peptidoglycan synthesis</keyword>
<evidence type="ECO:0000256" key="2">
    <source>
        <dbReference type="ARBA" id="ARBA00022729"/>
    </source>
</evidence>
<evidence type="ECO:0000256" key="4">
    <source>
        <dbReference type="ARBA" id="ARBA00022960"/>
    </source>
</evidence>
<dbReference type="PRINTS" id="PR00725">
    <property type="entry name" value="DADACBPTASE1"/>
</dbReference>
<evidence type="ECO:0000259" key="12">
    <source>
        <dbReference type="Pfam" id="PF00768"/>
    </source>
</evidence>
<dbReference type="Proteomes" id="UP000185478">
    <property type="component" value="Chromosome"/>
</dbReference>
<feature type="transmembrane region" description="Helical" evidence="11">
    <location>
        <begin position="386"/>
        <end position="407"/>
    </location>
</feature>
<dbReference type="InterPro" id="IPR001967">
    <property type="entry name" value="Peptidase_S11_N"/>
</dbReference>
<keyword evidence="4" id="KW-0133">Cell shape</keyword>
<dbReference type="OrthoDB" id="3663940at2"/>
<dbReference type="SUPFAM" id="SSF56601">
    <property type="entry name" value="beta-lactamase/transpeptidase-like"/>
    <property type="match status" value="1"/>
</dbReference>
<proteinExistence type="inferred from homology"/>
<dbReference type="STRING" id="1431546.CAQU_02560"/>
<evidence type="ECO:0000256" key="11">
    <source>
        <dbReference type="SAM" id="Phobius"/>
    </source>
</evidence>
<dbReference type="GO" id="GO:0006508">
    <property type="term" value="P:proteolysis"/>
    <property type="evidence" value="ECO:0007669"/>
    <property type="project" value="InterPro"/>
</dbReference>
<evidence type="ECO:0000313" key="14">
    <source>
        <dbReference type="Proteomes" id="UP000185478"/>
    </source>
</evidence>
<evidence type="ECO:0000256" key="8">
    <source>
        <dbReference type="PIRSR" id="PIRSR618044-2"/>
    </source>
</evidence>
<evidence type="ECO:0000256" key="6">
    <source>
        <dbReference type="ARBA" id="ARBA00023316"/>
    </source>
</evidence>
<evidence type="ECO:0000256" key="10">
    <source>
        <dbReference type="SAM" id="MobiDB-lite"/>
    </source>
</evidence>
<keyword evidence="6" id="KW-0961">Cell wall biogenesis/degradation</keyword>
<keyword evidence="11" id="KW-0812">Transmembrane</keyword>
<dbReference type="PANTHER" id="PTHR21581:SF33">
    <property type="entry name" value="D-ALANYL-D-ALANINE CARBOXYPEPTIDASE DACB"/>
    <property type="match status" value="1"/>
</dbReference>
<evidence type="ECO:0000256" key="5">
    <source>
        <dbReference type="ARBA" id="ARBA00022984"/>
    </source>
</evidence>
<keyword evidence="14" id="KW-1185">Reference proteome</keyword>
<dbReference type="AlphaFoldDB" id="A0A1L7CED5"/>
<keyword evidence="2" id="KW-0732">Signal</keyword>
<feature type="domain" description="Peptidase S11 D-alanyl-D-alanine carboxypeptidase A N-terminal" evidence="12">
    <location>
        <begin position="96"/>
        <end position="319"/>
    </location>
</feature>
<evidence type="ECO:0000313" key="13">
    <source>
        <dbReference type="EMBL" id="APT84133.1"/>
    </source>
</evidence>
<gene>
    <name evidence="13" type="ORF">CAQU_02560</name>
</gene>
<feature type="active site" description="Proton acceptor" evidence="7">
    <location>
        <position position="132"/>
    </location>
</feature>
<dbReference type="GO" id="GO:0009252">
    <property type="term" value="P:peptidoglycan biosynthetic process"/>
    <property type="evidence" value="ECO:0007669"/>
    <property type="project" value="UniProtKB-KW"/>
</dbReference>
<dbReference type="KEGG" id="caqu:CAQU_02560"/>
<sequence length="420" mass="44134">MRHVSAPIALTLALLTTTLSPGVAPWAEAITPAPRSTAPDTRGCPQSLLPPAPVDTSEMPSPGNATPRPLPIPQVKTGGPQLQNNCGIVAAPGFVTPEEYTASSFIVFDIDNGDILAAKDAHGRYRPASIIKVLLALTAIEELNLNQKVRVSAESAGQEGSAVGIGAGGEYSVNDLLHGLLMASGNDAAHALAQLLGGDQETVTKVNELARSLGTQDTRAASYSGLDAPGMSTSAFDMALIYRHAWENPTFASILTTEKYDFPGYDDQPGYELWNDNGLLMNYPDSIGGKTGYTDDAKHTFVGAVDRNGRRLAAVVLDTTIDKGRAWEQAGRLIDAGYGVAPGVSVGEVEPLEAVAAADASESHLPGVAIAQDPSEVTSDKQKTPLFVWLLPVLLVIVAVPAAIANIRHARRKKTGLYEA</sequence>
<dbReference type="InterPro" id="IPR012338">
    <property type="entry name" value="Beta-lactam/transpept-like"/>
</dbReference>
<keyword evidence="3" id="KW-0378">Hydrolase</keyword>
<keyword evidence="11" id="KW-0472">Membrane</keyword>
<evidence type="ECO:0000256" key="9">
    <source>
        <dbReference type="RuleBase" id="RU004016"/>
    </source>
</evidence>
<feature type="binding site" evidence="8">
    <location>
        <position position="290"/>
    </location>
    <ligand>
        <name>substrate</name>
    </ligand>
</feature>
<dbReference type="Pfam" id="PF00768">
    <property type="entry name" value="Peptidase_S11"/>
    <property type="match status" value="1"/>
</dbReference>
<feature type="active site" description="Acyl-ester intermediate" evidence="7">
    <location>
        <position position="129"/>
    </location>
</feature>
<evidence type="ECO:0000256" key="3">
    <source>
        <dbReference type="ARBA" id="ARBA00022801"/>
    </source>
</evidence>
<name>A0A1L7CED5_9CORY</name>
<feature type="region of interest" description="Disordered" evidence="10">
    <location>
        <begin position="32"/>
        <end position="70"/>
    </location>
</feature>
<organism evidence="13 14">
    <name type="scientific">Corynebacterium aquilae DSM 44791</name>
    <dbReference type="NCBI Taxonomy" id="1431546"/>
    <lineage>
        <taxon>Bacteria</taxon>
        <taxon>Bacillati</taxon>
        <taxon>Actinomycetota</taxon>
        <taxon>Actinomycetes</taxon>
        <taxon>Mycobacteriales</taxon>
        <taxon>Corynebacteriaceae</taxon>
        <taxon>Corynebacterium</taxon>
    </lineage>
</organism>
<dbReference type="GO" id="GO:0008360">
    <property type="term" value="P:regulation of cell shape"/>
    <property type="evidence" value="ECO:0007669"/>
    <property type="project" value="UniProtKB-KW"/>
</dbReference>
<feature type="active site" evidence="7">
    <location>
        <position position="184"/>
    </location>
</feature>
<comment type="similarity">
    <text evidence="1 9">Belongs to the peptidase S11 family.</text>
</comment>
<dbReference type="GO" id="GO:0009002">
    <property type="term" value="F:serine-type D-Ala-D-Ala carboxypeptidase activity"/>
    <property type="evidence" value="ECO:0007669"/>
    <property type="project" value="InterPro"/>
</dbReference>
<protein>
    <recommendedName>
        <fullName evidence="12">Peptidase S11 D-alanyl-D-alanine carboxypeptidase A N-terminal domain-containing protein</fullName>
    </recommendedName>
</protein>
<dbReference type="GO" id="GO:0071555">
    <property type="term" value="P:cell wall organization"/>
    <property type="evidence" value="ECO:0007669"/>
    <property type="project" value="UniProtKB-KW"/>
</dbReference>
<dbReference type="PANTHER" id="PTHR21581">
    <property type="entry name" value="D-ALANYL-D-ALANINE CARBOXYPEPTIDASE"/>
    <property type="match status" value="1"/>
</dbReference>
<reference evidence="13 14" key="1">
    <citation type="submission" date="2014-08" db="EMBL/GenBank/DDBJ databases">
        <title>Complete genome sequence of Corynebacterium aquilae S-613T(T) (=DSM 44791(T)), isolated from the choana of a healthy golden eagle.</title>
        <authorList>
            <person name="Ruckert C."/>
            <person name="Albersmeier A."/>
            <person name="Winkler A."/>
            <person name="Kalinowski J."/>
        </authorList>
    </citation>
    <scope>NUCLEOTIDE SEQUENCE [LARGE SCALE GENOMIC DNA]</scope>
    <source>
        <strain evidence="13 14">S-613</strain>
    </source>
</reference>
<dbReference type="RefSeq" id="WP_084562709.1">
    <property type="nucleotide sequence ID" value="NZ_CP009245.1"/>
</dbReference>